<keyword evidence="2" id="KW-1185">Reference proteome</keyword>
<accession>A0A812LT59</accession>
<dbReference type="EMBL" id="CAJNIZ010006786">
    <property type="protein sequence ID" value="CAE7252756.1"/>
    <property type="molecule type" value="Genomic_DNA"/>
</dbReference>
<gene>
    <name evidence="1" type="ORF">SPIL2461_LOCUS4945</name>
</gene>
<name>A0A812LT59_SYMPI</name>
<organism evidence="1 2">
    <name type="scientific">Symbiodinium pilosum</name>
    <name type="common">Dinoflagellate</name>
    <dbReference type="NCBI Taxonomy" id="2952"/>
    <lineage>
        <taxon>Eukaryota</taxon>
        <taxon>Sar</taxon>
        <taxon>Alveolata</taxon>
        <taxon>Dinophyceae</taxon>
        <taxon>Suessiales</taxon>
        <taxon>Symbiodiniaceae</taxon>
        <taxon>Symbiodinium</taxon>
    </lineage>
</organism>
<comment type="caution">
    <text evidence="1">The sequence shown here is derived from an EMBL/GenBank/DDBJ whole genome shotgun (WGS) entry which is preliminary data.</text>
</comment>
<reference evidence="1" key="1">
    <citation type="submission" date="2021-02" db="EMBL/GenBank/DDBJ databases">
        <authorList>
            <person name="Dougan E. K."/>
            <person name="Rhodes N."/>
            <person name="Thang M."/>
            <person name="Chan C."/>
        </authorList>
    </citation>
    <scope>NUCLEOTIDE SEQUENCE</scope>
</reference>
<protein>
    <submittedName>
        <fullName evidence="1">Uncharacterized protein</fullName>
    </submittedName>
</protein>
<evidence type="ECO:0000313" key="1">
    <source>
        <dbReference type="EMBL" id="CAE7252756.1"/>
    </source>
</evidence>
<evidence type="ECO:0000313" key="2">
    <source>
        <dbReference type="Proteomes" id="UP000649617"/>
    </source>
</evidence>
<dbReference type="OrthoDB" id="431600at2759"/>
<proteinExistence type="predicted"/>
<sequence length="849" mass="90400">MYILGPAGYIFVSNIDVDAESTGVEATLPIGVPTINSARPHEVMLPITDNALENMFYGFRAKIQNALVSPSSQDEPKPNRWNVVVIMSSGLTDLAGRAEAGAFEGSSLEVLRACDITASTQVFLAQNQVTVSFLVAKSIYTSETSVGSIHVTVSDAIPSLEEALATSVITSLPYTSCEGFTNTAVIRLARAAAVPRGSQVRFRIALTNPALAPSETRWNVATFQGFAKLEECERTVVTFQLLQALNQALASRSATGQDLRPGSMSVYEFFFAYPWRNAEEEANIGSGQVTRSQVKITLPHGFQSPPDCLSGVSSTASTSGATGSTAARLPEFVACVGAGRILSATLKSLVDPHVTYRMSITVQNPPADFEYSSQSSRWQLQVDSAAAGDLEGPALRTLRDVQLLPQNVHEDSSGFCMIRFRTASEVPAGGSVYVQVPSASDPSCSGGGGGGLFNAQNNDLGDGNPIVPGTPCEVQRAELPGQPHALVLGPLSSTLTSNTAYLLALGVRNGGPTSDTSATWTVKTRDANGESIDTSRPIPTFAVRRLLGVMAFTSPALTSPRGQSYPVDVDFTLDVAVRSGALVLYPPPFVSAMCDPHVLAGMPQGTTCQTEGSPSGWRSFRMILWSLASPWSASRPYHFRLLADAQELPFYRQTWTVQLFAGAQTSPQDGQLTFGALEPLPGFVVGSLSVAQWRWRGWLADLTVACQNPAQGARSQVTVDFVVNPELAQGDEVWIRAPPGILLHPFSCYVQAPGISMEVPIPAPCEVPELSAAPCFPHVYETSPCVDAAPDLPPDSAGFSHRQGMKLSLGAVMAGTHLRIIVEATALVAAEAGKWLVSTWRDVFEMLGV</sequence>
<dbReference type="Proteomes" id="UP000649617">
    <property type="component" value="Unassembled WGS sequence"/>
</dbReference>
<dbReference type="AlphaFoldDB" id="A0A812LT59"/>